<dbReference type="EMBL" id="BAABKK010000052">
    <property type="protein sequence ID" value="GAA4655739.1"/>
    <property type="molecule type" value="Genomic_DNA"/>
</dbReference>
<keyword evidence="2" id="KW-1185">Reference proteome</keyword>
<gene>
    <name evidence="1" type="ORF">GCM10023346_48710</name>
</gene>
<reference evidence="2" key="1">
    <citation type="journal article" date="2019" name="Int. J. Syst. Evol. Microbiol.">
        <title>The Global Catalogue of Microorganisms (GCM) 10K type strain sequencing project: providing services to taxonomists for standard genome sequencing and annotation.</title>
        <authorList>
            <consortium name="The Broad Institute Genomics Platform"/>
            <consortium name="The Broad Institute Genome Sequencing Center for Infectious Disease"/>
            <person name="Wu L."/>
            <person name="Ma J."/>
        </authorList>
    </citation>
    <scope>NUCLEOTIDE SEQUENCE [LARGE SCALE GENOMIC DNA]</scope>
    <source>
        <strain evidence="2">JCM 18514</strain>
    </source>
</reference>
<proteinExistence type="predicted"/>
<dbReference type="Proteomes" id="UP001500200">
    <property type="component" value="Unassembled WGS sequence"/>
</dbReference>
<evidence type="ECO:0000313" key="1">
    <source>
        <dbReference type="EMBL" id="GAA4655739.1"/>
    </source>
</evidence>
<protein>
    <submittedName>
        <fullName evidence="1">Uncharacterized protein</fullName>
    </submittedName>
</protein>
<organism evidence="1 2">
    <name type="scientific">Arthrobacter gyeryongensis</name>
    <dbReference type="NCBI Taxonomy" id="1650592"/>
    <lineage>
        <taxon>Bacteria</taxon>
        <taxon>Bacillati</taxon>
        <taxon>Actinomycetota</taxon>
        <taxon>Actinomycetes</taxon>
        <taxon>Micrococcales</taxon>
        <taxon>Micrococcaceae</taxon>
        <taxon>Arthrobacter</taxon>
    </lineage>
</organism>
<name>A0ABP8VBV3_9MICC</name>
<comment type="caution">
    <text evidence="1">The sequence shown here is derived from an EMBL/GenBank/DDBJ whole genome shotgun (WGS) entry which is preliminary data.</text>
</comment>
<accession>A0ABP8VBV3</accession>
<evidence type="ECO:0000313" key="2">
    <source>
        <dbReference type="Proteomes" id="UP001500200"/>
    </source>
</evidence>
<sequence length="189" mass="21022">MDGRRVRFIAVATGILRGMTAKITEGEWTPLAGAIPDNVQPDKVYVIPTRKPVDDDGDNIPRYTDNVRYLPKAARAAGIPVEFSTPEGTRKYLQEFSIDPEMWALGLTLVTVTSDWLIFTVEQFISHRAKAQGWTDEVVRELPLKVSIAETSTTRNIEIEGSGADVLEALRVLKQQSLDQPGDGRSVRR</sequence>